<dbReference type="EMBL" id="JAIWYP010000008">
    <property type="protein sequence ID" value="KAH3781603.1"/>
    <property type="molecule type" value="Genomic_DNA"/>
</dbReference>
<protein>
    <submittedName>
        <fullName evidence="2">Uncharacterized protein</fullName>
    </submittedName>
</protein>
<sequence>MHMGIIQPIGEFVDELLIGNELVYRHSDWSTDSVPTVYRQSPDSLPTDSQQNNIPLLLRRGA</sequence>
<organism evidence="2 3">
    <name type="scientific">Dreissena polymorpha</name>
    <name type="common">Zebra mussel</name>
    <name type="synonym">Mytilus polymorpha</name>
    <dbReference type="NCBI Taxonomy" id="45954"/>
    <lineage>
        <taxon>Eukaryota</taxon>
        <taxon>Metazoa</taxon>
        <taxon>Spiralia</taxon>
        <taxon>Lophotrochozoa</taxon>
        <taxon>Mollusca</taxon>
        <taxon>Bivalvia</taxon>
        <taxon>Autobranchia</taxon>
        <taxon>Heteroconchia</taxon>
        <taxon>Euheterodonta</taxon>
        <taxon>Imparidentia</taxon>
        <taxon>Neoheterodontei</taxon>
        <taxon>Myida</taxon>
        <taxon>Dreissenoidea</taxon>
        <taxon>Dreissenidae</taxon>
        <taxon>Dreissena</taxon>
    </lineage>
</organism>
<evidence type="ECO:0000313" key="2">
    <source>
        <dbReference type="EMBL" id="KAH3781603.1"/>
    </source>
</evidence>
<dbReference type="Proteomes" id="UP000828390">
    <property type="component" value="Unassembled WGS sequence"/>
</dbReference>
<proteinExistence type="predicted"/>
<keyword evidence="3" id="KW-1185">Reference proteome</keyword>
<reference evidence="2" key="2">
    <citation type="submission" date="2020-11" db="EMBL/GenBank/DDBJ databases">
        <authorList>
            <person name="McCartney M.A."/>
            <person name="Auch B."/>
            <person name="Kono T."/>
            <person name="Mallez S."/>
            <person name="Becker A."/>
            <person name="Gohl D.M."/>
            <person name="Silverstein K.A.T."/>
            <person name="Koren S."/>
            <person name="Bechman K.B."/>
            <person name="Herman A."/>
            <person name="Abrahante J.E."/>
            <person name="Garbe J."/>
        </authorList>
    </citation>
    <scope>NUCLEOTIDE SEQUENCE</scope>
    <source>
        <strain evidence="2">Duluth1</strain>
        <tissue evidence="2">Whole animal</tissue>
    </source>
</reference>
<feature type="compositionally biased region" description="Polar residues" evidence="1">
    <location>
        <begin position="35"/>
        <end position="54"/>
    </location>
</feature>
<feature type="region of interest" description="Disordered" evidence="1">
    <location>
        <begin position="35"/>
        <end position="62"/>
    </location>
</feature>
<comment type="caution">
    <text evidence="2">The sequence shown here is derived from an EMBL/GenBank/DDBJ whole genome shotgun (WGS) entry which is preliminary data.</text>
</comment>
<name>A0A9D4ELQ4_DREPO</name>
<accession>A0A9D4ELQ4</accession>
<evidence type="ECO:0000313" key="3">
    <source>
        <dbReference type="Proteomes" id="UP000828390"/>
    </source>
</evidence>
<evidence type="ECO:0000256" key="1">
    <source>
        <dbReference type="SAM" id="MobiDB-lite"/>
    </source>
</evidence>
<gene>
    <name evidence="2" type="ORF">DPMN_159502</name>
</gene>
<reference evidence="2" key="1">
    <citation type="journal article" date="2019" name="bioRxiv">
        <title>The Genome of the Zebra Mussel, Dreissena polymorpha: A Resource for Invasive Species Research.</title>
        <authorList>
            <person name="McCartney M.A."/>
            <person name="Auch B."/>
            <person name="Kono T."/>
            <person name="Mallez S."/>
            <person name="Zhang Y."/>
            <person name="Obille A."/>
            <person name="Becker A."/>
            <person name="Abrahante J.E."/>
            <person name="Garbe J."/>
            <person name="Badalamenti J.P."/>
            <person name="Herman A."/>
            <person name="Mangelson H."/>
            <person name="Liachko I."/>
            <person name="Sullivan S."/>
            <person name="Sone E.D."/>
            <person name="Koren S."/>
            <person name="Silverstein K.A.T."/>
            <person name="Beckman K.B."/>
            <person name="Gohl D.M."/>
        </authorList>
    </citation>
    <scope>NUCLEOTIDE SEQUENCE</scope>
    <source>
        <strain evidence="2">Duluth1</strain>
        <tissue evidence="2">Whole animal</tissue>
    </source>
</reference>
<dbReference type="AlphaFoldDB" id="A0A9D4ELQ4"/>